<keyword evidence="5" id="KW-0479">Metal-binding</keyword>
<evidence type="ECO:0000256" key="1">
    <source>
        <dbReference type="ARBA" id="ARBA00004370"/>
    </source>
</evidence>
<feature type="non-terminal residue" evidence="9">
    <location>
        <position position="558"/>
    </location>
</feature>
<feature type="domain" description="RING-type" evidence="8">
    <location>
        <begin position="417"/>
        <end position="459"/>
    </location>
</feature>
<name>A0A9P6FTL7_9FUNG</name>
<reference evidence="9" key="1">
    <citation type="journal article" date="2020" name="Fungal Divers.">
        <title>Resolving the Mortierellaceae phylogeny through synthesis of multi-gene phylogenetics and phylogenomics.</title>
        <authorList>
            <person name="Vandepol N."/>
            <person name="Liber J."/>
            <person name="Desiro A."/>
            <person name="Na H."/>
            <person name="Kennedy M."/>
            <person name="Barry K."/>
            <person name="Grigoriev I.V."/>
            <person name="Miller A.N."/>
            <person name="O'Donnell K."/>
            <person name="Stajich J.E."/>
            <person name="Bonito G."/>
        </authorList>
    </citation>
    <scope>NUCLEOTIDE SEQUENCE</scope>
    <source>
        <strain evidence="9">KOD1015</strain>
    </source>
</reference>
<evidence type="ECO:0000313" key="9">
    <source>
        <dbReference type="EMBL" id="KAF9580505.1"/>
    </source>
</evidence>
<dbReference type="AlphaFoldDB" id="A0A9P6FTL7"/>
<dbReference type="FunFam" id="3.30.40.10:FF:000388">
    <property type="entry name" value="Putative RING zinc finger domain superfamily protein"/>
    <property type="match status" value="1"/>
</dbReference>
<dbReference type="SUPFAM" id="SSF57850">
    <property type="entry name" value="RING/U-box"/>
    <property type="match status" value="1"/>
</dbReference>
<sequence>MSYGRIIRLSRISATAFGPTLLVLFSLLTTVAQAGIFGISFTRLNYDIVGITNPPQNMDALDVLLAGSEISTGIIAKTASIPKGGLAGILYDMGYACQPGFNPNTTLPLPEFYGLSKIALIRRGGPTDQEACTFRIKLLNALNDGAIAALVYNLPGSTALDGATAVLSPSNSPISIPGLMISYESGAMFHSYLKQTANTTSVGQSSRVRVQLSPDQRMPVVWEFILIVVVVLLGISFTVSVILHCRLYALRQRIRMDAMTRGDVLPNGTIRMRKVTLDKATLDKFSVRIYGKANPVAESSRAQEDQLKVVTIPESAITSETTSEFTMDSSASVTTSTTMQPETRDPRAITDIKKAGGVYEILQGSRPNLSRANSLAGQSLRSLTAIAAATALDANTPENTTEPNTTRVRHELVNDACAICIDEFSEGEEVRKLPCGHEFHCECIDPWLMRKSSTCPLCKYDCLVSAHDEDEDDDDQDERVIHDEEGGPVPIPNDRLMEFVMGPGWVASRTRSGYNGTSTVDRIGYFFGSLSDRIRGRPVRERPTTGRAEDRSQTEPHQ</sequence>
<dbReference type="SUPFAM" id="SSF52025">
    <property type="entry name" value="PA domain"/>
    <property type="match status" value="1"/>
</dbReference>
<proteinExistence type="predicted"/>
<dbReference type="PANTHER" id="PTHR22765">
    <property type="entry name" value="RING FINGER AND PROTEASE ASSOCIATED DOMAIN-CONTAINING"/>
    <property type="match status" value="1"/>
</dbReference>
<dbReference type="InterPro" id="IPR046450">
    <property type="entry name" value="PA_dom_sf"/>
</dbReference>
<keyword evidence="5" id="KW-0863">Zinc-finger</keyword>
<dbReference type="CDD" id="cd16454">
    <property type="entry name" value="RING-H2_PA-TM-RING"/>
    <property type="match status" value="1"/>
</dbReference>
<evidence type="ECO:0000256" key="7">
    <source>
        <dbReference type="SAM" id="Phobius"/>
    </source>
</evidence>
<dbReference type="Pfam" id="PF02225">
    <property type="entry name" value="PA"/>
    <property type="match status" value="1"/>
</dbReference>
<keyword evidence="3 7" id="KW-1133">Transmembrane helix</keyword>
<keyword evidence="4 7" id="KW-0472">Membrane</keyword>
<feature type="region of interest" description="Disordered" evidence="6">
    <location>
        <begin position="536"/>
        <end position="558"/>
    </location>
</feature>
<feature type="compositionally biased region" description="Acidic residues" evidence="6">
    <location>
        <begin position="468"/>
        <end position="477"/>
    </location>
</feature>
<organism evidence="9 10">
    <name type="scientific">Lunasporangiospora selenospora</name>
    <dbReference type="NCBI Taxonomy" id="979761"/>
    <lineage>
        <taxon>Eukaryota</taxon>
        <taxon>Fungi</taxon>
        <taxon>Fungi incertae sedis</taxon>
        <taxon>Mucoromycota</taxon>
        <taxon>Mortierellomycotina</taxon>
        <taxon>Mortierellomycetes</taxon>
        <taxon>Mortierellales</taxon>
        <taxon>Mortierellaceae</taxon>
        <taxon>Lunasporangiospora</taxon>
    </lineage>
</organism>
<dbReference type="Pfam" id="PF13639">
    <property type="entry name" value="zf-RING_2"/>
    <property type="match status" value="1"/>
</dbReference>
<dbReference type="SMART" id="SM00184">
    <property type="entry name" value="RING"/>
    <property type="match status" value="1"/>
</dbReference>
<dbReference type="EMBL" id="JAABOA010002023">
    <property type="protein sequence ID" value="KAF9580505.1"/>
    <property type="molecule type" value="Genomic_DNA"/>
</dbReference>
<dbReference type="InterPro" id="IPR051826">
    <property type="entry name" value="E3_ubiquitin-ligase_domain"/>
</dbReference>
<evidence type="ECO:0000256" key="5">
    <source>
        <dbReference type="PROSITE-ProRule" id="PRU00175"/>
    </source>
</evidence>
<feature type="region of interest" description="Disordered" evidence="6">
    <location>
        <begin position="468"/>
        <end position="493"/>
    </location>
</feature>
<evidence type="ECO:0000256" key="3">
    <source>
        <dbReference type="ARBA" id="ARBA00022989"/>
    </source>
</evidence>
<dbReference type="GO" id="GO:0005737">
    <property type="term" value="C:cytoplasm"/>
    <property type="evidence" value="ECO:0007669"/>
    <property type="project" value="TreeGrafter"/>
</dbReference>
<comment type="caution">
    <text evidence="9">The sequence shown here is derived from an EMBL/GenBank/DDBJ whole genome shotgun (WGS) entry which is preliminary data.</text>
</comment>
<keyword evidence="2 7" id="KW-0812">Transmembrane</keyword>
<feature type="region of interest" description="Disordered" evidence="6">
    <location>
        <begin position="321"/>
        <end position="343"/>
    </location>
</feature>
<dbReference type="InterPro" id="IPR013083">
    <property type="entry name" value="Znf_RING/FYVE/PHD"/>
</dbReference>
<protein>
    <recommendedName>
        <fullName evidence="8">RING-type domain-containing protein</fullName>
    </recommendedName>
</protein>
<evidence type="ECO:0000259" key="8">
    <source>
        <dbReference type="PROSITE" id="PS50089"/>
    </source>
</evidence>
<evidence type="ECO:0000256" key="4">
    <source>
        <dbReference type="ARBA" id="ARBA00023136"/>
    </source>
</evidence>
<evidence type="ECO:0000256" key="6">
    <source>
        <dbReference type="SAM" id="MobiDB-lite"/>
    </source>
</evidence>
<accession>A0A9P6FTL7</accession>
<dbReference type="InterPro" id="IPR003137">
    <property type="entry name" value="PA_domain"/>
</dbReference>
<dbReference type="PANTHER" id="PTHR22765:SF434">
    <property type="entry name" value="GB|AAD18119.1-RELATED"/>
    <property type="match status" value="1"/>
</dbReference>
<dbReference type="Gene3D" id="3.30.40.10">
    <property type="entry name" value="Zinc/RING finger domain, C3HC4 (zinc finger)"/>
    <property type="match status" value="1"/>
</dbReference>
<keyword evidence="10" id="KW-1185">Reference proteome</keyword>
<dbReference type="InterPro" id="IPR001841">
    <property type="entry name" value="Znf_RING"/>
</dbReference>
<comment type="subcellular location">
    <subcellularLocation>
        <location evidence="1">Membrane</location>
    </subcellularLocation>
</comment>
<evidence type="ECO:0000313" key="10">
    <source>
        <dbReference type="Proteomes" id="UP000780801"/>
    </source>
</evidence>
<dbReference type="PROSITE" id="PS50089">
    <property type="entry name" value="ZF_RING_2"/>
    <property type="match status" value="1"/>
</dbReference>
<dbReference type="GO" id="GO:0008270">
    <property type="term" value="F:zinc ion binding"/>
    <property type="evidence" value="ECO:0007669"/>
    <property type="project" value="UniProtKB-KW"/>
</dbReference>
<keyword evidence="5" id="KW-0862">Zinc</keyword>
<dbReference type="GO" id="GO:0061630">
    <property type="term" value="F:ubiquitin protein ligase activity"/>
    <property type="evidence" value="ECO:0007669"/>
    <property type="project" value="TreeGrafter"/>
</dbReference>
<feature type="compositionally biased region" description="Polar residues" evidence="6">
    <location>
        <begin position="321"/>
        <end position="341"/>
    </location>
</feature>
<dbReference type="GO" id="GO:0016020">
    <property type="term" value="C:membrane"/>
    <property type="evidence" value="ECO:0007669"/>
    <property type="project" value="UniProtKB-SubCell"/>
</dbReference>
<dbReference type="OrthoDB" id="8062037at2759"/>
<gene>
    <name evidence="9" type="ORF">BGW38_002834</name>
</gene>
<evidence type="ECO:0000256" key="2">
    <source>
        <dbReference type="ARBA" id="ARBA00022692"/>
    </source>
</evidence>
<dbReference type="Gene3D" id="3.50.30.30">
    <property type="match status" value="1"/>
</dbReference>
<feature type="transmembrane region" description="Helical" evidence="7">
    <location>
        <begin position="224"/>
        <end position="249"/>
    </location>
</feature>
<dbReference type="Proteomes" id="UP000780801">
    <property type="component" value="Unassembled WGS sequence"/>
</dbReference>
<dbReference type="GO" id="GO:0006511">
    <property type="term" value="P:ubiquitin-dependent protein catabolic process"/>
    <property type="evidence" value="ECO:0007669"/>
    <property type="project" value="TreeGrafter"/>
</dbReference>